<dbReference type="GO" id="GO:0009640">
    <property type="term" value="P:photomorphogenesis"/>
    <property type="evidence" value="ECO:0007669"/>
    <property type="project" value="TreeGrafter"/>
</dbReference>
<dbReference type="InterPro" id="IPR051979">
    <property type="entry name" value="B-box_zinc_finger"/>
</dbReference>
<keyword evidence="3" id="KW-0677">Repeat</keyword>
<dbReference type="GO" id="GO:0005634">
    <property type="term" value="C:nucleus"/>
    <property type="evidence" value="ECO:0007669"/>
    <property type="project" value="UniProtKB-SubCell"/>
</dbReference>
<evidence type="ECO:0000256" key="7">
    <source>
        <dbReference type="ARBA" id="ARBA00023163"/>
    </source>
</evidence>
<dbReference type="GO" id="GO:0006355">
    <property type="term" value="P:regulation of DNA-templated transcription"/>
    <property type="evidence" value="ECO:0007669"/>
    <property type="project" value="TreeGrafter"/>
</dbReference>
<evidence type="ECO:0000256" key="10">
    <source>
        <dbReference type="SAM" id="MobiDB-lite"/>
    </source>
</evidence>
<dbReference type="SMART" id="SM00336">
    <property type="entry name" value="BBOX"/>
    <property type="match status" value="2"/>
</dbReference>
<dbReference type="PANTHER" id="PTHR31832">
    <property type="entry name" value="B-BOX ZINC FINGER PROTEIN 22"/>
    <property type="match status" value="1"/>
</dbReference>
<keyword evidence="5" id="KW-0862">Zinc</keyword>
<evidence type="ECO:0000256" key="3">
    <source>
        <dbReference type="ARBA" id="ARBA00022737"/>
    </source>
</evidence>
<comment type="subcellular location">
    <subcellularLocation>
        <location evidence="1">Nucleus</location>
    </subcellularLocation>
</comment>
<evidence type="ECO:0000256" key="9">
    <source>
        <dbReference type="PROSITE-ProRule" id="PRU00024"/>
    </source>
</evidence>
<keyword evidence="4 9" id="KW-0863">Zinc-finger</keyword>
<organism evidence="12 13">
    <name type="scientific">Musa balbisiana</name>
    <name type="common">Banana</name>
    <dbReference type="NCBI Taxonomy" id="52838"/>
    <lineage>
        <taxon>Eukaryota</taxon>
        <taxon>Viridiplantae</taxon>
        <taxon>Streptophyta</taxon>
        <taxon>Embryophyta</taxon>
        <taxon>Tracheophyta</taxon>
        <taxon>Spermatophyta</taxon>
        <taxon>Magnoliopsida</taxon>
        <taxon>Liliopsida</taxon>
        <taxon>Zingiberales</taxon>
        <taxon>Musaceae</taxon>
        <taxon>Musa</taxon>
    </lineage>
</organism>
<sequence length="274" mass="29257">MKVQCDVCAAGAAEVYCCADEAALCGRCDRHVHRANRLASKHHRFSLLHPSSSAQSPPLCDVCKVGLLPLTTRSLWSVSSGDTGAKPPPCFLKEKRGLLFCQEDRAILCRDCDVPIHSATALTMKHNRFLLTGLSVSAAPLPPSLSAEAEAEAEAVDGLRGSGMRANSSSSSSSATTAATTNSNSSSISEYLIKMLPGWHVEDFLTDDDAVHAVCKTEEEEEVEPLCGSNAIGGALPVPRVPHWFSGGEGIGLEQVELKASSRNKRPRISVRYL</sequence>
<evidence type="ECO:0000259" key="11">
    <source>
        <dbReference type="PROSITE" id="PS50119"/>
    </source>
</evidence>
<feature type="compositionally biased region" description="Low complexity" evidence="10">
    <location>
        <begin position="166"/>
        <end position="182"/>
    </location>
</feature>
<protein>
    <recommendedName>
        <fullName evidence="11">B box-type domain-containing protein</fullName>
    </recommendedName>
</protein>
<feature type="domain" description="B box-type" evidence="11">
    <location>
        <begin position="1"/>
        <end position="47"/>
    </location>
</feature>
<dbReference type="InterPro" id="IPR000315">
    <property type="entry name" value="Znf_B-box"/>
</dbReference>
<comment type="caution">
    <text evidence="12">The sequence shown here is derived from an EMBL/GenBank/DDBJ whole genome shotgun (WGS) entry which is preliminary data.</text>
</comment>
<feature type="region of interest" description="Disordered" evidence="10">
    <location>
        <begin position="159"/>
        <end position="182"/>
    </location>
</feature>
<evidence type="ECO:0000256" key="1">
    <source>
        <dbReference type="ARBA" id="ARBA00004123"/>
    </source>
</evidence>
<keyword evidence="13" id="KW-1185">Reference proteome</keyword>
<dbReference type="EMBL" id="PYDT01000007">
    <property type="protein sequence ID" value="THU55127.1"/>
    <property type="molecule type" value="Genomic_DNA"/>
</dbReference>
<dbReference type="GO" id="GO:0008270">
    <property type="term" value="F:zinc ion binding"/>
    <property type="evidence" value="ECO:0007669"/>
    <property type="project" value="UniProtKB-KW"/>
</dbReference>
<dbReference type="AlphaFoldDB" id="A0A4S8J1E0"/>
<evidence type="ECO:0000256" key="5">
    <source>
        <dbReference type="ARBA" id="ARBA00022833"/>
    </source>
</evidence>
<reference evidence="12 13" key="1">
    <citation type="journal article" date="2019" name="Nat. Plants">
        <title>Genome sequencing of Musa balbisiana reveals subgenome evolution and function divergence in polyploid bananas.</title>
        <authorList>
            <person name="Yao X."/>
        </authorList>
    </citation>
    <scope>NUCLEOTIDE SEQUENCE [LARGE SCALE GENOMIC DNA]</scope>
    <source>
        <strain evidence="13">cv. DH-PKW</strain>
        <tissue evidence="12">Leaves</tissue>
    </source>
</reference>
<keyword evidence="7" id="KW-0804">Transcription</keyword>
<keyword evidence="2" id="KW-0479">Metal-binding</keyword>
<dbReference type="InterPro" id="IPR049808">
    <property type="entry name" value="CONSTANS-like_Bbox1"/>
</dbReference>
<dbReference type="PROSITE" id="PS50119">
    <property type="entry name" value="ZF_BBOX"/>
    <property type="match status" value="1"/>
</dbReference>
<dbReference type="Proteomes" id="UP000317650">
    <property type="component" value="Chromosome 11"/>
</dbReference>
<evidence type="ECO:0000313" key="13">
    <source>
        <dbReference type="Proteomes" id="UP000317650"/>
    </source>
</evidence>
<evidence type="ECO:0000313" key="12">
    <source>
        <dbReference type="EMBL" id="THU55127.1"/>
    </source>
</evidence>
<keyword evidence="8" id="KW-0539">Nucleus</keyword>
<accession>A0A4S8J1E0</accession>
<dbReference type="PANTHER" id="PTHR31832:SF52">
    <property type="entry name" value="B-BOX ZINC FINGER PROTEIN 21"/>
    <property type="match status" value="1"/>
</dbReference>
<dbReference type="CDD" id="cd19821">
    <property type="entry name" value="Bbox1_BBX-like"/>
    <property type="match status" value="1"/>
</dbReference>
<dbReference type="Gene3D" id="3.30.160.60">
    <property type="entry name" value="Classic Zinc Finger"/>
    <property type="match status" value="1"/>
</dbReference>
<evidence type="ECO:0000256" key="2">
    <source>
        <dbReference type="ARBA" id="ARBA00022723"/>
    </source>
</evidence>
<keyword evidence="6" id="KW-0805">Transcription regulation</keyword>
<proteinExistence type="predicted"/>
<evidence type="ECO:0000256" key="6">
    <source>
        <dbReference type="ARBA" id="ARBA00023015"/>
    </source>
</evidence>
<evidence type="ECO:0000256" key="4">
    <source>
        <dbReference type="ARBA" id="ARBA00022771"/>
    </source>
</evidence>
<name>A0A4S8J1E0_MUSBA</name>
<gene>
    <name evidence="12" type="ORF">C4D60_Mb11t03300</name>
</gene>
<evidence type="ECO:0000256" key="8">
    <source>
        <dbReference type="ARBA" id="ARBA00023242"/>
    </source>
</evidence>